<dbReference type="Gene3D" id="3.40.50.150">
    <property type="entry name" value="Vaccinia Virus protein VP39"/>
    <property type="match status" value="1"/>
</dbReference>
<dbReference type="InterPro" id="IPR029063">
    <property type="entry name" value="SAM-dependent_MTases_sf"/>
</dbReference>
<dbReference type="Pfam" id="PF26487">
    <property type="entry name" value="DUF8157_C"/>
    <property type="match status" value="1"/>
</dbReference>
<gene>
    <name evidence="3" type="ORF">SDC9_18411</name>
</gene>
<dbReference type="InterPro" id="IPR058959">
    <property type="entry name" value="DUF8157_C"/>
</dbReference>
<sequence>MDNPRYIPNAEEMKRLSAFLKIRSIPELEKQTVSYIEKVTGKSWNDETVLEKIRNAVLAQKESYWKEGGKKSVSYKGAYSVLGYMAYQMPGYVQEFTEFFAGLVTSGLIRKHVKILDIGSGPGTVSIGIGRVLSCLDDMTAEITSVEYFETHIEAYQAVVPAFLANAGGKVTANKPLALDITKDIPEGEFDLIVCSNVINEMSGLDPEQKADLVLALSKRLVSDGNLVILEPADLTNASMLRDLSRDVKRKGLTIYAPCNDLRGVYCTVSPCWSFRSYADIKPTELMFALGGADEKFRFVNTDVKFSYAVLRTDGHRKCGYKVPAEAKRARLSQLKKHLEKRIHITVSVMSADIGDSKNYLFLVCDGTGTTPTYLALPAFHRTPEHEALLTASYGSVVAVDSVLVRFNKQQNAYNLLMGRESFTRMIAGTPTGNKAPDKIALLKEKYGKKPSPNYRGKKTGKPANKR</sequence>
<evidence type="ECO:0000259" key="2">
    <source>
        <dbReference type="Pfam" id="PF26487"/>
    </source>
</evidence>
<reference evidence="3" key="1">
    <citation type="submission" date="2019-08" db="EMBL/GenBank/DDBJ databases">
        <authorList>
            <person name="Kucharzyk K."/>
            <person name="Murdoch R.W."/>
            <person name="Higgins S."/>
            <person name="Loffler F."/>
        </authorList>
    </citation>
    <scope>NUCLEOTIDE SEQUENCE</scope>
</reference>
<evidence type="ECO:0000313" key="3">
    <source>
        <dbReference type="EMBL" id="MPL72624.1"/>
    </source>
</evidence>
<feature type="region of interest" description="Disordered" evidence="1">
    <location>
        <begin position="445"/>
        <end position="467"/>
    </location>
</feature>
<organism evidence="3">
    <name type="scientific">bioreactor metagenome</name>
    <dbReference type="NCBI Taxonomy" id="1076179"/>
    <lineage>
        <taxon>unclassified sequences</taxon>
        <taxon>metagenomes</taxon>
        <taxon>ecological metagenomes</taxon>
    </lineage>
</organism>
<protein>
    <recommendedName>
        <fullName evidence="2">DUF8157 domain-containing protein</fullName>
    </recommendedName>
</protein>
<feature type="domain" description="DUF8157" evidence="2">
    <location>
        <begin position="333"/>
        <end position="425"/>
    </location>
</feature>
<dbReference type="CDD" id="cd02440">
    <property type="entry name" value="AdoMet_MTases"/>
    <property type="match status" value="1"/>
</dbReference>
<feature type="compositionally biased region" description="Basic residues" evidence="1">
    <location>
        <begin position="456"/>
        <end position="467"/>
    </location>
</feature>
<dbReference type="AlphaFoldDB" id="A0A644U090"/>
<proteinExistence type="predicted"/>
<dbReference type="EMBL" id="VSSQ01000067">
    <property type="protein sequence ID" value="MPL72624.1"/>
    <property type="molecule type" value="Genomic_DNA"/>
</dbReference>
<evidence type="ECO:0000256" key="1">
    <source>
        <dbReference type="SAM" id="MobiDB-lite"/>
    </source>
</evidence>
<accession>A0A644U090</accession>
<comment type="caution">
    <text evidence="3">The sequence shown here is derived from an EMBL/GenBank/DDBJ whole genome shotgun (WGS) entry which is preliminary data.</text>
</comment>
<dbReference type="SUPFAM" id="SSF53335">
    <property type="entry name" value="S-adenosyl-L-methionine-dependent methyltransferases"/>
    <property type="match status" value="1"/>
</dbReference>
<name>A0A644U090_9ZZZZ</name>